<keyword evidence="7" id="KW-0489">Methyltransferase</keyword>
<dbReference type="AlphaFoldDB" id="V8P206"/>
<evidence type="ECO:0000256" key="5">
    <source>
        <dbReference type="ARBA" id="ARBA00048695"/>
    </source>
</evidence>
<evidence type="ECO:0000256" key="3">
    <source>
        <dbReference type="ARBA" id="ARBA00034483"/>
    </source>
</evidence>
<keyword evidence="8" id="KW-1185">Reference proteome</keyword>
<dbReference type="EC" id="1.14.11.68" evidence="4"/>
<dbReference type="Pfam" id="PF21326">
    <property type="entry name" value="KDM6_GATAL"/>
    <property type="match status" value="1"/>
</dbReference>
<dbReference type="GO" id="GO:0008168">
    <property type="term" value="F:methyltransferase activity"/>
    <property type="evidence" value="ECO:0007669"/>
    <property type="project" value="UniProtKB-KW"/>
</dbReference>
<feature type="domain" description="Lysine-specific demethylase 6A/B-like GATA-like" evidence="6">
    <location>
        <begin position="277"/>
        <end position="321"/>
    </location>
</feature>
<name>V8P206_OPHHA</name>
<dbReference type="OrthoDB" id="418911at2759"/>
<dbReference type="GO" id="GO:0044666">
    <property type="term" value="C:MLL3/4 complex"/>
    <property type="evidence" value="ECO:0007669"/>
    <property type="project" value="TreeGrafter"/>
</dbReference>
<evidence type="ECO:0000256" key="2">
    <source>
        <dbReference type="ARBA" id="ARBA00023242"/>
    </source>
</evidence>
<evidence type="ECO:0000313" key="7">
    <source>
        <dbReference type="EMBL" id="ETE68335.1"/>
    </source>
</evidence>
<comment type="caution">
    <text evidence="7">The sequence shown here is derived from an EMBL/GenBank/DDBJ whole genome shotgun (WGS) entry which is preliminary data.</text>
</comment>
<comment type="subcellular location">
    <subcellularLocation>
        <location evidence="1">Nucleus</location>
    </subcellularLocation>
</comment>
<dbReference type="InterPro" id="IPR048560">
    <property type="entry name" value="KDM6A_B-like_GATAL"/>
</dbReference>
<dbReference type="PANTHER" id="PTHR14017:SF5">
    <property type="entry name" value="LYSINE-SPECIFIC DEMETHYLASE 6B"/>
    <property type="match status" value="1"/>
</dbReference>
<dbReference type="Proteomes" id="UP000018936">
    <property type="component" value="Unassembled WGS sequence"/>
</dbReference>
<dbReference type="GO" id="GO:0000978">
    <property type="term" value="F:RNA polymerase II cis-regulatory region sequence-specific DNA binding"/>
    <property type="evidence" value="ECO:0007669"/>
    <property type="project" value="TreeGrafter"/>
</dbReference>
<keyword evidence="2" id="KW-0539">Nucleus</keyword>
<protein>
    <recommendedName>
        <fullName evidence="4">[histone H3]-trimethyl-L-lysine(27) demethylase</fullName>
        <ecNumber evidence="4">1.14.11.68</ecNumber>
    </recommendedName>
</protein>
<dbReference type="InterPro" id="IPR051630">
    <property type="entry name" value="Corepressor-Demethylase"/>
</dbReference>
<evidence type="ECO:0000313" key="8">
    <source>
        <dbReference type="Proteomes" id="UP000018936"/>
    </source>
</evidence>
<dbReference type="GO" id="GO:0071558">
    <property type="term" value="F:histone H3K27me2/H3K27me3 demethylase activity"/>
    <property type="evidence" value="ECO:0007669"/>
    <property type="project" value="UniProtKB-EC"/>
</dbReference>
<dbReference type="Gene3D" id="2.10.110.20">
    <property type="match status" value="1"/>
</dbReference>
<dbReference type="InterPro" id="IPR046941">
    <property type="entry name" value="KDM6_GATAL_sf"/>
</dbReference>
<dbReference type="GO" id="GO:0031490">
    <property type="term" value="F:chromatin DNA binding"/>
    <property type="evidence" value="ECO:0007669"/>
    <property type="project" value="TreeGrafter"/>
</dbReference>
<accession>V8P206</accession>
<organism evidence="7 8">
    <name type="scientific">Ophiophagus hannah</name>
    <name type="common">King cobra</name>
    <name type="synonym">Naja hannah</name>
    <dbReference type="NCBI Taxonomy" id="8665"/>
    <lineage>
        <taxon>Eukaryota</taxon>
        <taxon>Metazoa</taxon>
        <taxon>Chordata</taxon>
        <taxon>Craniata</taxon>
        <taxon>Vertebrata</taxon>
        <taxon>Euteleostomi</taxon>
        <taxon>Lepidosauria</taxon>
        <taxon>Squamata</taxon>
        <taxon>Bifurcata</taxon>
        <taxon>Unidentata</taxon>
        <taxon>Episquamata</taxon>
        <taxon>Toxicofera</taxon>
        <taxon>Serpentes</taxon>
        <taxon>Colubroidea</taxon>
        <taxon>Elapidae</taxon>
        <taxon>Elapinae</taxon>
        <taxon>Ophiophagus</taxon>
    </lineage>
</organism>
<evidence type="ECO:0000256" key="4">
    <source>
        <dbReference type="ARBA" id="ARBA00034525"/>
    </source>
</evidence>
<feature type="non-terminal residue" evidence="7">
    <location>
        <position position="1"/>
    </location>
</feature>
<dbReference type="GO" id="GO:0010468">
    <property type="term" value="P:regulation of gene expression"/>
    <property type="evidence" value="ECO:0007669"/>
    <property type="project" value="TreeGrafter"/>
</dbReference>
<dbReference type="GO" id="GO:0007507">
    <property type="term" value="P:heart development"/>
    <property type="evidence" value="ECO:0007669"/>
    <property type="project" value="TreeGrafter"/>
</dbReference>
<dbReference type="GO" id="GO:0032259">
    <property type="term" value="P:methylation"/>
    <property type="evidence" value="ECO:0007669"/>
    <property type="project" value="UniProtKB-KW"/>
</dbReference>
<evidence type="ECO:0000256" key="1">
    <source>
        <dbReference type="ARBA" id="ARBA00004123"/>
    </source>
</evidence>
<comment type="similarity">
    <text evidence="3">Belongs to the UTX family.</text>
</comment>
<sequence>MVDESWLWKCPIGEYELRYTQGGDSEFCHSVSCTQATRDLHGGDCQNPDTLVWKHNLDHRMTHFARLRSWDPSLSCGPPFAIFELRVWGRIKVWSFNKVSTGAGGGGGGGGLPEGETVEKLFIALIQTQALRGSHCTGCNLAIDSRAGRDLRSLLAQPSARTGSPVPFQANGRLLVQPPAHGRRPCTVSDKWLSGLFLKFPADGGAPTVMVQGLLNPVRQSVDSIFKRFHPMRFLAGAGGRILGCWPPILASSLGRERGGLPFCRRGTDPSPFLSPQVEVFNILFVTSENGSKNTYLVHCEACARKRSSSLHGIVVLEQYKTEELIAIYDSFTLKLLQLCCVCVWILLQLGSSREDHFTGEEVPALPMGQSCSSQLSRIGSPQLTTFHLVTVRSYNRTEKKGLGFIFSTPVTIAAFPHGHKGWVCYVLPFQEANQNSDAWQLSHICDGHAIPFGDQLCDSTSQLRHEGHDTGQMSRLATEIWGSGEPNGCPAKILPAYNVGSQIDLEQGSRRVLKSSPQGWPGRIKAPDCGASARQNGLWGAGWELRAGPRSQFSASMATAALCQLKTGHTGASVWPVFGWQKSAEKKSNQDDEGTGG</sequence>
<evidence type="ECO:0000259" key="6">
    <source>
        <dbReference type="Pfam" id="PF21326"/>
    </source>
</evidence>
<gene>
    <name evidence="7" type="primary">Kdm6b</name>
    <name evidence="7" type="ORF">L345_05883</name>
</gene>
<keyword evidence="7" id="KW-0808">Transferase</keyword>
<proteinExistence type="inferred from homology"/>
<dbReference type="EMBL" id="AZIM01001041">
    <property type="protein sequence ID" value="ETE68335.1"/>
    <property type="molecule type" value="Genomic_DNA"/>
</dbReference>
<reference evidence="7 8" key="1">
    <citation type="journal article" date="2013" name="Proc. Natl. Acad. Sci. U.S.A.">
        <title>The king cobra genome reveals dynamic gene evolution and adaptation in the snake venom system.</title>
        <authorList>
            <person name="Vonk F.J."/>
            <person name="Casewell N.R."/>
            <person name="Henkel C.V."/>
            <person name="Heimberg A.M."/>
            <person name="Jansen H.J."/>
            <person name="McCleary R.J."/>
            <person name="Kerkkamp H.M."/>
            <person name="Vos R.A."/>
            <person name="Guerreiro I."/>
            <person name="Calvete J.J."/>
            <person name="Wuster W."/>
            <person name="Woods A.E."/>
            <person name="Logan J.M."/>
            <person name="Harrison R.A."/>
            <person name="Castoe T.A."/>
            <person name="de Koning A.P."/>
            <person name="Pollock D.D."/>
            <person name="Yandell M."/>
            <person name="Calderon D."/>
            <person name="Renjifo C."/>
            <person name="Currier R.B."/>
            <person name="Salgado D."/>
            <person name="Pla D."/>
            <person name="Sanz L."/>
            <person name="Hyder A.S."/>
            <person name="Ribeiro J.M."/>
            <person name="Arntzen J.W."/>
            <person name="van den Thillart G.E."/>
            <person name="Boetzer M."/>
            <person name="Pirovano W."/>
            <person name="Dirks R.P."/>
            <person name="Spaink H.P."/>
            <person name="Duboule D."/>
            <person name="McGlinn E."/>
            <person name="Kini R.M."/>
            <person name="Richardson M.K."/>
        </authorList>
    </citation>
    <scope>NUCLEOTIDE SEQUENCE</scope>
    <source>
        <tissue evidence="7">Blood</tissue>
    </source>
</reference>
<comment type="catalytic activity">
    <reaction evidence="5">
        <text>N(6),N(6),N(6)-trimethyl-L-lysyl(27)-[histone H3] + 2 2-oxoglutarate + 2 O2 = N(6)-methyl-L-lysyl(27)-[histone H3] + 2 formaldehyde + 2 succinate + 2 CO2</text>
        <dbReference type="Rhea" id="RHEA:60224"/>
        <dbReference type="Rhea" id="RHEA-COMP:15535"/>
        <dbReference type="Rhea" id="RHEA-COMP:15544"/>
        <dbReference type="ChEBI" id="CHEBI:15379"/>
        <dbReference type="ChEBI" id="CHEBI:16526"/>
        <dbReference type="ChEBI" id="CHEBI:16810"/>
        <dbReference type="ChEBI" id="CHEBI:16842"/>
        <dbReference type="ChEBI" id="CHEBI:30031"/>
        <dbReference type="ChEBI" id="CHEBI:61929"/>
        <dbReference type="ChEBI" id="CHEBI:61961"/>
        <dbReference type="EC" id="1.14.11.68"/>
    </reaction>
</comment>
<dbReference type="PANTHER" id="PTHR14017">
    <property type="entry name" value="LYSINE-SPECIFIC DEMETHYLASE"/>
    <property type="match status" value="1"/>
</dbReference>